<gene>
    <name evidence="2" type="ORF">g.345</name>
</gene>
<feature type="signal peptide" evidence="1">
    <location>
        <begin position="1"/>
        <end position="17"/>
    </location>
</feature>
<name>A0A1B6D3A4_9HEMI</name>
<sequence length="182" mass="21604">MYKIFFILCTIFTSILGAFISTSNYTTYDIERGAKREMRHRFKTVEKVLEEIVPELEKNGTCEEGYAILARLVAVEEPFLRYVKQIIEENKYYGFNAETKVPLMLNRIASLEKYERREMKKRICRMLTVAFGINDLHEGWDFELTLHINEDLHIRYFKKLVMLNDKCCDAYKEHASIEAYTE</sequence>
<feature type="chain" id="PRO_5008581033" evidence="1">
    <location>
        <begin position="18"/>
        <end position="182"/>
    </location>
</feature>
<protein>
    <submittedName>
        <fullName evidence="2">Uncharacterized protein</fullName>
    </submittedName>
</protein>
<proteinExistence type="predicted"/>
<evidence type="ECO:0000256" key="1">
    <source>
        <dbReference type="SAM" id="SignalP"/>
    </source>
</evidence>
<reference evidence="2" key="1">
    <citation type="submission" date="2015-12" db="EMBL/GenBank/DDBJ databases">
        <title>De novo transcriptome assembly of four potential Pierce s Disease insect vectors from Arizona vineyards.</title>
        <authorList>
            <person name="Tassone E.E."/>
        </authorList>
    </citation>
    <scope>NUCLEOTIDE SEQUENCE</scope>
</reference>
<organism evidence="2">
    <name type="scientific">Clastoptera arizonana</name>
    <name type="common">Arizona spittle bug</name>
    <dbReference type="NCBI Taxonomy" id="38151"/>
    <lineage>
        <taxon>Eukaryota</taxon>
        <taxon>Metazoa</taxon>
        <taxon>Ecdysozoa</taxon>
        <taxon>Arthropoda</taxon>
        <taxon>Hexapoda</taxon>
        <taxon>Insecta</taxon>
        <taxon>Pterygota</taxon>
        <taxon>Neoptera</taxon>
        <taxon>Paraneoptera</taxon>
        <taxon>Hemiptera</taxon>
        <taxon>Auchenorrhyncha</taxon>
        <taxon>Cercopoidea</taxon>
        <taxon>Clastopteridae</taxon>
        <taxon>Clastoptera</taxon>
    </lineage>
</organism>
<keyword evidence="1" id="KW-0732">Signal</keyword>
<evidence type="ECO:0000313" key="2">
    <source>
        <dbReference type="EMBL" id="JAS20157.1"/>
    </source>
</evidence>
<dbReference type="AlphaFoldDB" id="A0A1B6D3A4"/>
<dbReference type="EMBL" id="GEDC01017141">
    <property type="protein sequence ID" value="JAS20157.1"/>
    <property type="molecule type" value="Transcribed_RNA"/>
</dbReference>
<accession>A0A1B6D3A4</accession>